<dbReference type="Proteomes" id="UP000318093">
    <property type="component" value="Unassembled WGS sequence"/>
</dbReference>
<dbReference type="EMBL" id="VBAN01000383">
    <property type="protein sequence ID" value="TMI78832.1"/>
    <property type="molecule type" value="Genomic_DNA"/>
</dbReference>
<evidence type="ECO:0000313" key="3">
    <source>
        <dbReference type="Proteomes" id="UP000318093"/>
    </source>
</evidence>
<reference evidence="2 3" key="1">
    <citation type="journal article" date="2019" name="Nat. Microbiol.">
        <title>Mediterranean grassland soil C-N compound turnover is dependent on rainfall and depth, and is mediated by genomically divergent microorganisms.</title>
        <authorList>
            <person name="Diamond S."/>
            <person name="Andeer P.F."/>
            <person name="Li Z."/>
            <person name="Crits-Christoph A."/>
            <person name="Burstein D."/>
            <person name="Anantharaman K."/>
            <person name="Lane K.R."/>
            <person name="Thomas B.C."/>
            <person name="Pan C."/>
            <person name="Northen T.R."/>
            <person name="Banfield J.F."/>
        </authorList>
    </citation>
    <scope>NUCLEOTIDE SEQUENCE [LARGE SCALE GENOMIC DNA]</scope>
    <source>
        <strain evidence="2">NP_6</strain>
    </source>
</reference>
<dbReference type="SMART" id="SM00834">
    <property type="entry name" value="CxxC_CXXC_SSSS"/>
    <property type="match status" value="1"/>
</dbReference>
<dbReference type="InterPro" id="IPR013429">
    <property type="entry name" value="Regulatory_FmdB_Zinc_ribbon"/>
</dbReference>
<feature type="domain" description="Putative regulatory protein FmdB zinc ribbon" evidence="1">
    <location>
        <begin position="1"/>
        <end position="44"/>
    </location>
</feature>
<gene>
    <name evidence="2" type="ORF">E6H03_11375</name>
</gene>
<accession>A0A537J659</accession>
<comment type="caution">
    <text evidence="2">The sequence shown here is derived from an EMBL/GenBank/DDBJ whole genome shotgun (WGS) entry which is preliminary data.</text>
</comment>
<name>A0A537J659_9BACT</name>
<dbReference type="AlphaFoldDB" id="A0A537J659"/>
<organism evidence="2 3">
    <name type="scientific">Candidatus Segetimicrobium genomatis</name>
    <dbReference type="NCBI Taxonomy" id="2569760"/>
    <lineage>
        <taxon>Bacteria</taxon>
        <taxon>Bacillati</taxon>
        <taxon>Candidatus Sysuimicrobiota</taxon>
        <taxon>Candidatus Sysuimicrobiia</taxon>
        <taxon>Candidatus Sysuimicrobiales</taxon>
        <taxon>Candidatus Segetimicrobiaceae</taxon>
        <taxon>Candidatus Segetimicrobium</taxon>
    </lineage>
</organism>
<evidence type="ECO:0000313" key="2">
    <source>
        <dbReference type="EMBL" id="TMI78832.1"/>
    </source>
</evidence>
<dbReference type="NCBIfam" id="TIGR02605">
    <property type="entry name" value="CxxC_CxxC_SSSS"/>
    <property type="match status" value="1"/>
</dbReference>
<protein>
    <submittedName>
        <fullName evidence="2">Zinc ribbon domain-containing protein</fullName>
    </submittedName>
</protein>
<evidence type="ECO:0000259" key="1">
    <source>
        <dbReference type="SMART" id="SM00834"/>
    </source>
</evidence>
<dbReference type="Pfam" id="PF09723">
    <property type="entry name" value="Zn_ribbon_8"/>
    <property type="match status" value="1"/>
</dbReference>
<proteinExistence type="predicted"/>
<sequence length="75" mass="7741">MTYVFRCRSCGHEFEMSATVAEYESRKVPACPQCGREEARRVYTPILVMSAGGTKGEAGGAGGGCGCGGSCACGH</sequence>